<keyword evidence="2" id="KW-1003">Cell membrane</keyword>
<accession>A0A0L6W5D9</accession>
<evidence type="ECO:0000256" key="3">
    <source>
        <dbReference type="ARBA" id="ARBA00022481"/>
    </source>
</evidence>
<reference evidence="11" key="1">
    <citation type="submission" date="2015-07" db="EMBL/GenBank/DDBJ databases">
        <title>Complete Genome of Thermincola ferriacetica strain Z-0001T.</title>
        <authorList>
            <person name="Lusk B."/>
            <person name="Badalamenti J.P."/>
            <person name="Parameswaran P."/>
            <person name="Bond D.R."/>
            <person name="Torres C.I."/>
        </authorList>
    </citation>
    <scope>NUCLEOTIDE SEQUENCE [LARGE SCALE GENOMIC DNA]</scope>
    <source>
        <strain evidence="11">Z-0001</strain>
    </source>
</reference>
<dbReference type="Proteomes" id="UP000037175">
    <property type="component" value="Unassembled WGS sequence"/>
</dbReference>
<dbReference type="Pfam" id="PF07963">
    <property type="entry name" value="N_methyl"/>
    <property type="match status" value="1"/>
</dbReference>
<evidence type="ECO:0000256" key="7">
    <source>
        <dbReference type="ARBA" id="ARBA00023136"/>
    </source>
</evidence>
<dbReference type="RefSeq" id="WP_052216617.1">
    <property type="nucleotide sequence ID" value="NZ_LGTE01000002.1"/>
</dbReference>
<dbReference type="InterPro" id="IPR022346">
    <property type="entry name" value="T2SS_GspH"/>
</dbReference>
<dbReference type="SUPFAM" id="SSF54523">
    <property type="entry name" value="Pili subunits"/>
    <property type="match status" value="1"/>
</dbReference>
<gene>
    <name evidence="10" type="ORF">Tfer_0364</name>
</gene>
<evidence type="ECO:0000256" key="6">
    <source>
        <dbReference type="ARBA" id="ARBA00022989"/>
    </source>
</evidence>
<evidence type="ECO:0000256" key="1">
    <source>
        <dbReference type="ARBA" id="ARBA00004377"/>
    </source>
</evidence>
<keyword evidence="11" id="KW-1185">Reference proteome</keyword>
<evidence type="ECO:0000256" key="2">
    <source>
        <dbReference type="ARBA" id="ARBA00022475"/>
    </source>
</evidence>
<keyword evidence="4" id="KW-0997">Cell inner membrane</keyword>
<organism evidence="10 11">
    <name type="scientific">Thermincola ferriacetica</name>
    <dbReference type="NCBI Taxonomy" id="281456"/>
    <lineage>
        <taxon>Bacteria</taxon>
        <taxon>Bacillati</taxon>
        <taxon>Bacillota</taxon>
        <taxon>Clostridia</taxon>
        <taxon>Eubacteriales</taxon>
        <taxon>Thermincolaceae</taxon>
        <taxon>Thermincola</taxon>
    </lineage>
</organism>
<proteinExistence type="predicted"/>
<evidence type="ECO:0000256" key="8">
    <source>
        <dbReference type="SAM" id="Phobius"/>
    </source>
</evidence>
<dbReference type="NCBIfam" id="TIGR02532">
    <property type="entry name" value="IV_pilin_GFxxxE"/>
    <property type="match status" value="1"/>
</dbReference>
<dbReference type="EMBL" id="LGTE01000002">
    <property type="protein sequence ID" value="KNZ70686.1"/>
    <property type="molecule type" value="Genomic_DNA"/>
</dbReference>
<dbReference type="AlphaFoldDB" id="A0A0L6W5D9"/>
<keyword evidence="6 8" id="KW-1133">Transmembrane helix</keyword>
<keyword evidence="3" id="KW-0488">Methylation</keyword>
<name>A0A0L6W5D9_9FIRM</name>
<evidence type="ECO:0000256" key="5">
    <source>
        <dbReference type="ARBA" id="ARBA00022692"/>
    </source>
</evidence>
<evidence type="ECO:0000259" key="9">
    <source>
        <dbReference type="Pfam" id="PF12019"/>
    </source>
</evidence>
<evidence type="ECO:0000313" key="11">
    <source>
        <dbReference type="Proteomes" id="UP000037175"/>
    </source>
</evidence>
<sequence>MKRWNSGGFTLIELMVVIAVIGVITMLAVPNLRGESDRYRLEVNAKKIASVLRYAQTRAVSEGRVWRVDFDTATMPAKIRAYPKSTGATAPEAMVAGLEGVEVTTAPVVDFQASGIPAAQAEIVIRTKGAASVKISVNSIGRVRIE</sequence>
<dbReference type="InterPro" id="IPR012902">
    <property type="entry name" value="N_methyl_site"/>
</dbReference>
<dbReference type="Gene3D" id="3.30.700.10">
    <property type="entry name" value="Glycoprotein, Type 4 Pilin"/>
    <property type="match status" value="1"/>
</dbReference>
<feature type="domain" description="General secretion pathway GspH" evidence="9">
    <location>
        <begin position="45"/>
        <end position="141"/>
    </location>
</feature>
<evidence type="ECO:0000313" key="10">
    <source>
        <dbReference type="EMBL" id="KNZ70686.1"/>
    </source>
</evidence>
<comment type="caution">
    <text evidence="10">The sequence shown here is derived from an EMBL/GenBank/DDBJ whole genome shotgun (WGS) entry which is preliminary data.</text>
</comment>
<keyword evidence="5 8" id="KW-0812">Transmembrane</keyword>
<dbReference type="GO" id="GO:0005886">
    <property type="term" value="C:plasma membrane"/>
    <property type="evidence" value="ECO:0007669"/>
    <property type="project" value="UniProtKB-SubCell"/>
</dbReference>
<comment type="subcellular location">
    <subcellularLocation>
        <location evidence="1">Cell inner membrane</location>
        <topology evidence="1">Single-pass membrane protein</topology>
    </subcellularLocation>
</comment>
<dbReference type="Pfam" id="PF12019">
    <property type="entry name" value="GspH"/>
    <property type="match status" value="1"/>
</dbReference>
<feature type="transmembrane region" description="Helical" evidence="8">
    <location>
        <begin position="6"/>
        <end position="29"/>
    </location>
</feature>
<dbReference type="InterPro" id="IPR045584">
    <property type="entry name" value="Pilin-like"/>
</dbReference>
<dbReference type="GO" id="GO:0015627">
    <property type="term" value="C:type II protein secretion system complex"/>
    <property type="evidence" value="ECO:0007669"/>
    <property type="project" value="InterPro"/>
</dbReference>
<keyword evidence="7 8" id="KW-0472">Membrane</keyword>
<dbReference type="GO" id="GO:0015628">
    <property type="term" value="P:protein secretion by the type II secretion system"/>
    <property type="evidence" value="ECO:0007669"/>
    <property type="project" value="InterPro"/>
</dbReference>
<evidence type="ECO:0000256" key="4">
    <source>
        <dbReference type="ARBA" id="ARBA00022519"/>
    </source>
</evidence>
<protein>
    <submittedName>
        <fullName evidence="10">General secretion pathway protein H</fullName>
    </submittedName>
</protein>
<dbReference type="PROSITE" id="PS00409">
    <property type="entry name" value="PROKAR_NTER_METHYL"/>
    <property type="match status" value="1"/>
</dbReference>